<dbReference type="EMBL" id="KL596626">
    <property type="protein sequence ID" value="KER33271.1"/>
    <property type="molecule type" value="Genomic_DNA"/>
</dbReference>
<dbReference type="InterPro" id="IPR027294">
    <property type="entry name" value="NPS_rcpt"/>
</dbReference>
<dbReference type="PANTHER" id="PTHR24244:SF1">
    <property type="entry name" value="G-PROTEIN COUPLED RECEPTORS FAMILY 1 PROFILE DOMAIN-CONTAINING PROTEIN"/>
    <property type="match status" value="1"/>
</dbReference>
<keyword evidence="13" id="KW-1185">Reference proteome</keyword>
<evidence type="ECO:0000256" key="2">
    <source>
        <dbReference type="ARBA" id="ARBA00022475"/>
    </source>
</evidence>
<keyword evidence="2" id="KW-1003">Cell membrane</keyword>
<keyword evidence="7 10" id="KW-0675">Receptor</keyword>
<keyword evidence="3 10" id="KW-0812">Transmembrane</keyword>
<evidence type="ECO:0000256" key="1">
    <source>
        <dbReference type="ARBA" id="ARBA00004651"/>
    </source>
</evidence>
<feature type="transmembrane region" description="Helical" evidence="10">
    <location>
        <begin position="124"/>
        <end position="144"/>
    </location>
</feature>
<evidence type="ECO:0000256" key="5">
    <source>
        <dbReference type="ARBA" id="ARBA00023040"/>
    </source>
</evidence>
<evidence type="ECO:0000313" key="12">
    <source>
        <dbReference type="EMBL" id="KER33271.1"/>
    </source>
</evidence>
<keyword evidence="6 10" id="KW-0472">Membrane</keyword>
<organism evidence="12 13">
    <name type="scientific">Opisthorchis viverrini</name>
    <name type="common">Southeast Asian liver fluke</name>
    <dbReference type="NCBI Taxonomy" id="6198"/>
    <lineage>
        <taxon>Eukaryota</taxon>
        <taxon>Metazoa</taxon>
        <taxon>Spiralia</taxon>
        <taxon>Lophotrochozoa</taxon>
        <taxon>Platyhelminthes</taxon>
        <taxon>Trematoda</taxon>
        <taxon>Digenea</taxon>
        <taxon>Opisthorchiida</taxon>
        <taxon>Opisthorchiata</taxon>
        <taxon>Opisthorchiidae</taxon>
        <taxon>Opisthorchis</taxon>
    </lineage>
</organism>
<evidence type="ECO:0000256" key="8">
    <source>
        <dbReference type="ARBA" id="ARBA00023180"/>
    </source>
</evidence>
<evidence type="ECO:0000256" key="6">
    <source>
        <dbReference type="ARBA" id="ARBA00023136"/>
    </source>
</evidence>
<feature type="transmembrane region" description="Helical" evidence="10">
    <location>
        <begin position="164"/>
        <end position="185"/>
    </location>
</feature>
<comment type="caution">
    <text evidence="10">Lacks conserved residue(s) required for the propagation of feature annotation.</text>
</comment>
<dbReference type="AlphaFoldDB" id="A0A075A1P2"/>
<dbReference type="Pfam" id="PF00001">
    <property type="entry name" value="7tm_1"/>
    <property type="match status" value="1"/>
</dbReference>
<feature type="transmembrane region" description="Helical" evidence="10">
    <location>
        <begin position="253"/>
        <end position="278"/>
    </location>
</feature>
<dbReference type="InterPro" id="IPR001817">
    <property type="entry name" value="Vasoprsn_rcpt"/>
</dbReference>
<keyword evidence="9 10" id="KW-0807">Transducer</keyword>
<dbReference type="PROSITE" id="PS50262">
    <property type="entry name" value="G_PROTEIN_RECEP_F1_2"/>
    <property type="match status" value="1"/>
</dbReference>
<name>A0A075A1P2_OPIVI</name>
<comment type="subcellular location">
    <subcellularLocation>
        <location evidence="1 10">Cell membrane</location>
        <topology evidence="1 10">Multi-pass membrane protein</topology>
    </subcellularLocation>
</comment>
<dbReference type="GeneID" id="20314965"/>
<keyword evidence="8 10" id="KW-0325">Glycoprotein</keyword>
<evidence type="ECO:0000259" key="11">
    <source>
        <dbReference type="PROSITE" id="PS50262"/>
    </source>
</evidence>
<evidence type="ECO:0000256" key="4">
    <source>
        <dbReference type="ARBA" id="ARBA00022989"/>
    </source>
</evidence>
<keyword evidence="5 10" id="KW-0297">G-protein coupled receptor</keyword>
<dbReference type="GO" id="GO:0008188">
    <property type="term" value="F:neuropeptide receptor activity"/>
    <property type="evidence" value="ECO:0007669"/>
    <property type="project" value="InterPro"/>
</dbReference>
<evidence type="ECO:0000256" key="9">
    <source>
        <dbReference type="ARBA" id="ARBA00023224"/>
    </source>
</evidence>
<accession>A0A075A1P2</accession>
<proteinExistence type="inferred from homology"/>
<dbReference type="STRING" id="6198.A0A075A1P2"/>
<feature type="domain" description="G-protein coupled receptors family 1 profile" evidence="11">
    <location>
        <begin position="107"/>
        <end position="421"/>
    </location>
</feature>
<dbReference type="OrthoDB" id="5987909at2759"/>
<dbReference type="CDD" id="cd15197">
    <property type="entry name" value="7tmA_NPSR"/>
    <property type="match status" value="1"/>
</dbReference>
<dbReference type="PANTHER" id="PTHR24244">
    <property type="entry name" value="NEUROPEPTIDE S RECEPTOR"/>
    <property type="match status" value="1"/>
</dbReference>
<evidence type="ECO:0000256" key="3">
    <source>
        <dbReference type="ARBA" id="ARBA00022692"/>
    </source>
</evidence>
<protein>
    <recommendedName>
        <fullName evidence="11">G-protein coupled receptors family 1 profile domain-containing protein</fullName>
    </recommendedName>
</protein>
<feature type="transmembrane region" description="Helical" evidence="10">
    <location>
        <begin position="92"/>
        <end position="117"/>
    </location>
</feature>
<dbReference type="Proteomes" id="UP000054324">
    <property type="component" value="Unassembled WGS sequence"/>
</dbReference>
<dbReference type="GO" id="GO:0005886">
    <property type="term" value="C:plasma membrane"/>
    <property type="evidence" value="ECO:0007669"/>
    <property type="project" value="UniProtKB-SubCell"/>
</dbReference>
<reference evidence="12 13" key="1">
    <citation type="submission" date="2013-11" db="EMBL/GenBank/DDBJ databases">
        <title>Opisthorchis viverrini - life in the bile duct.</title>
        <authorList>
            <person name="Young N.D."/>
            <person name="Nagarajan N."/>
            <person name="Lin S.J."/>
            <person name="Korhonen P.K."/>
            <person name="Jex A.R."/>
            <person name="Hall R.S."/>
            <person name="Safavi-Hemami H."/>
            <person name="Kaewkong W."/>
            <person name="Bertrand D."/>
            <person name="Gao S."/>
            <person name="Seet Q."/>
            <person name="Wongkham S."/>
            <person name="Teh B.T."/>
            <person name="Wongkham C."/>
            <person name="Intapan P.M."/>
            <person name="Maleewong W."/>
            <person name="Yang X."/>
            <person name="Hu M."/>
            <person name="Wang Z."/>
            <person name="Hofmann A."/>
            <person name="Sternberg P.W."/>
            <person name="Tan P."/>
            <person name="Wang J."/>
            <person name="Gasser R.B."/>
        </authorList>
    </citation>
    <scope>NUCLEOTIDE SEQUENCE [LARGE SCALE GENOMIC DNA]</scope>
</reference>
<dbReference type="KEGG" id="ovi:T265_00777"/>
<dbReference type="InterPro" id="IPR000276">
    <property type="entry name" value="GPCR_Rhodpsn"/>
</dbReference>
<dbReference type="PRINTS" id="PR00896">
    <property type="entry name" value="VASOPRESSINR"/>
</dbReference>
<sequence length="439" mass="49189">MLYKNQSSVTRNITFVNQDDMRKMECRRITNAGQRPNDALDTGHRIDLENVEVLRRGLRFTPQRLIAEAVEITKHHSVNRIEGVELASIGDIGFGISLVLLVIIVTGNVSVLVALLYRNVKNQMRWFIVNLAATDLCVAIAGVLPECILDYTSQFRAPIAICKLVKYMASASTYASSFALIVLSIDRAEAVCRPLRVATSGVSSKTQARLLICGAWFVASLCGLPGLILAQKTGEGTDREACYLNFRTVDTKVYMTCIAVSVFMIPATIIAICHIIMVTTIWKASKLQPALFDHGEKRGRNECEPTCRSPEYPPHVKDHRRLRLAIPKYVRHKRSSTDGFLHKPSQSANIAAGCIPRARIKTVKMTFVIVSVYIICWCPFMVWNLLVTFEVLDRKARTLLMYTPLIQKLVPLNSATNPLIFWIFNARSIRSQPPQPRAT</sequence>
<dbReference type="CTD" id="20314965"/>
<evidence type="ECO:0000256" key="10">
    <source>
        <dbReference type="RuleBase" id="RU046427"/>
    </source>
</evidence>
<dbReference type="Gene3D" id="1.20.1070.10">
    <property type="entry name" value="Rhodopsin 7-helix transmembrane proteins"/>
    <property type="match status" value="1"/>
</dbReference>
<evidence type="ECO:0000313" key="13">
    <source>
        <dbReference type="Proteomes" id="UP000054324"/>
    </source>
</evidence>
<evidence type="ECO:0000256" key="7">
    <source>
        <dbReference type="ARBA" id="ARBA00023170"/>
    </source>
</evidence>
<dbReference type="GO" id="GO:0005000">
    <property type="term" value="F:vasopressin receptor activity"/>
    <property type="evidence" value="ECO:0007669"/>
    <property type="project" value="InterPro"/>
</dbReference>
<comment type="similarity">
    <text evidence="10">Belongs to the G-protein coupled receptor 1 family. Vasopressin/oxytocin receptor subfamily.</text>
</comment>
<feature type="transmembrane region" description="Helical" evidence="10">
    <location>
        <begin position="210"/>
        <end position="230"/>
    </location>
</feature>
<keyword evidence="4 10" id="KW-1133">Transmembrane helix</keyword>
<dbReference type="SUPFAM" id="SSF81321">
    <property type="entry name" value="Family A G protein-coupled receptor-like"/>
    <property type="match status" value="1"/>
</dbReference>
<gene>
    <name evidence="12" type="ORF">T265_00777</name>
</gene>
<dbReference type="InterPro" id="IPR017452">
    <property type="entry name" value="GPCR_Rhodpsn_7TM"/>
</dbReference>
<feature type="transmembrane region" description="Helical" evidence="10">
    <location>
        <begin position="365"/>
        <end position="385"/>
    </location>
</feature>
<dbReference type="PRINTS" id="PR00237">
    <property type="entry name" value="GPCRRHODOPSN"/>
</dbReference>
<dbReference type="RefSeq" id="XP_009162913.1">
    <property type="nucleotide sequence ID" value="XM_009164649.1"/>
</dbReference>